<gene>
    <name evidence="1" type="ORF">HMPREF3293_02726</name>
</gene>
<accession>A0A136Q2B5</accession>
<evidence type="ECO:0000313" key="2">
    <source>
        <dbReference type="Proteomes" id="UP000070366"/>
    </source>
</evidence>
<proteinExistence type="predicted"/>
<sequence>MEAKRERQVIHKCEKRAAMRKTACQEGKAKKMKKTIFFCGTVIFMHRNE</sequence>
<name>A0A136Q2B5_9FIRM</name>
<dbReference type="AlphaFoldDB" id="A0A136Q2B5"/>
<keyword evidence="2" id="KW-1185">Reference proteome</keyword>
<dbReference type="Proteomes" id="UP000070366">
    <property type="component" value="Unassembled WGS sequence"/>
</dbReference>
<comment type="caution">
    <text evidence="1">The sequence shown here is derived from an EMBL/GenBank/DDBJ whole genome shotgun (WGS) entry which is preliminary data.</text>
</comment>
<reference evidence="1 2" key="1">
    <citation type="submission" date="2016-02" db="EMBL/GenBank/DDBJ databases">
        <authorList>
            <person name="Wen L."/>
            <person name="He K."/>
            <person name="Yang H."/>
        </authorList>
    </citation>
    <scope>NUCLEOTIDE SEQUENCE [LARGE SCALE GENOMIC DNA]</scope>
    <source>
        <strain evidence="1 2">DSM 22607</strain>
    </source>
</reference>
<dbReference type="EMBL" id="LSZW01000064">
    <property type="protein sequence ID" value="KXK64646.1"/>
    <property type="molecule type" value="Genomic_DNA"/>
</dbReference>
<protein>
    <submittedName>
        <fullName evidence="1">Uncharacterized protein</fullName>
    </submittedName>
</protein>
<organism evidence="1 2">
    <name type="scientific">Christensenella minuta</name>
    <dbReference type="NCBI Taxonomy" id="626937"/>
    <lineage>
        <taxon>Bacteria</taxon>
        <taxon>Bacillati</taxon>
        <taxon>Bacillota</taxon>
        <taxon>Clostridia</taxon>
        <taxon>Christensenellales</taxon>
        <taxon>Christensenellaceae</taxon>
        <taxon>Christensenella</taxon>
    </lineage>
</organism>
<evidence type="ECO:0000313" key="1">
    <source>
        <dbReference type="EMBL" id="KXK64646.1"/>
    </source>
</evidence>